<comment type="caution">
    <text evidence="2">The sequence shown here is derived from an EMBL/GenBank/DDBJ whole genome shotgun (WGS) entry which is preliminary data.</text>
</comment>
<evidence type="ECO:0000313" key="3">
    <source>
        <dbReference type="Proteomes" id="UP001165667"/>
    </source>
</evidence>
<gene>
    <name evidence="2" type="ORF">M8523_29800</name>
</gene>
<evidence type="ECO:0000313" key="2">
    <source>
        <dbReference type="EMBL" id="MCW6512129.1"/>
    </source>
</evidence>
<dbReference type="RefSeq" id="WP_282588506.1">
    <property type="nucleotide sequence ID" value="NZ_JAMOIM010000040.1"/>
</dbReference>
<name>A0AA41Z1R8_9HYPH</name>
<feature type="region of interest" description="Disordered" evidence="1">
    <location>
        <begin position="258"/>
        <end position="277"/>
    </location>
</feature>
<keyword evidence="3" id="KW-1185">Reference proteome</keyword>
<proteinExistence type="predicted"/>
<dbReference type="AlphaFoldDB" id="A0AA41Z1R8"/>
<dbReference type="EMBL" id="JAMOIM010000040">
    <property type="protein sequence ID" value="MCW6512129.1"/>
    <property type="molecule type" value="Genomic_DNA"/>
</dbReference>
<organism evidence="2 3">
    <name type="scientific">Lichenifustis flavocetrariae</name>
    <dbReference type="NCBI Taxonomy" id="2949735"/>
    <lineage>
        <taxon>Bacteria</taxon>
        <taxon>Pseudomonadati</taxon>
        <taxon>Pseudomonadota</taxon>
        <taxon>Alphaproteobacteria</taxon>
        <taxon>Hyphomicrobiales</taxon>
        <taxon>Lichenihabitantaceae</taxon>
        <taxon>Lichenifustis</taxon>
    </lineage>
</organism>
<protein>
    <submittedName>
        <fullName evidence="2">Uncharacterized protein</fullName>
    </submittedName>
</protein>
<accession>A0AA41Z1R8</accession>
<evidence type="ECO:0000256" key="1">
    <source>
        <dbReference type="SAM" id="MobiDB-lite"/>
    </source>
</evidence>
<sequence>MARAWVITKIMLGDAPDTVPKGHIGLFAAFILYFEQSVPNYRALIRGATVDDRRRELGQRSGKYTEKLAQGYEDAIDKAADEFRDALQRQEIAGLIREPRSGELEILSAPSWQIDPKSGAGANFLSNFVGPNDFTVGFGPETRKGGLRQPVFLETTNFVRWMSRRFIGFVYEDGSNSDRAIEREESGAPNVAGKKLGLTESDKNISEAIVALETEGKKLVGILVKTRDELIVSKLKQMGYLAVHRETISRYLKKKPLDRGHQPKVAGANDLNDADSR</sequence>
<reference evidence="2" key="1">
    <citation type="submission" date="2022-05" db="EMBL/GenBank/DDBJ databases">
        <authorList>
            <person name="Pankratov T."/>
        </authorList>
    </citation>
    <scope>NUCLEOTIDE SEQUENCE</scope>
    <source>
        <strain evidence="2">BP6-180914</strain>
    </source>
</reference>
<dbReference type="Proteomes" id="UP001165667">
    <property type="component" value="Unassembled WGS sequence"/>
</dbReference>